<evidence type="ECO:0000256" key="2">
    <source>
        <dbReference type="ARBA" id="ARBA00011375"/>
    </source>
</evidence>
<gene>
    <name evidence="9" type="ORF">GWI33_014008</name>
</gene>
<dbReference type="Gene3D" id="1.25.40.10">
    <property type="entry name" value="Tetratricopeptide repeat domain"/>
    <property type="match status" value="1"/>
</dbReference>
<dbReference type="OrthoDB" id="69711at2759"/>
<keyword evidence="5" id="KW-0802">TPR repeat</keyword>
<evidence type="ECO:0000256" key="1">
    <source>
        <dbReference type="ARBA" id="ARBA00004245"/>
    </source>
</evidence>
<dbReference type="Proteomes" id="UP000625711">
    <property type="component" value="Unassembled WGS sequence"/>
</dbReference>
<dbReference type="Pfam" id="PF21033">
    <property type="entry name" value="RMD1-3"/>
    <property type="match status" value="1"/>
</dbReference>
<comment type="caution">
    <text evidence="9">The sequence shown here is derived from an EMBL/GenBank/DDBJ whole genome shotgun (WGS) entry which is preliminary data.</text>
</comment>
<dbReference type="GO" id="GO:0005876">
    <property type="term" value="C:spindle microtubule"/>
    <property type="evidence" value="ECO:0007669"/>
    <property type="project" value="TreeGrafter"/>
</dbReference>
<keyword evidence="3" id="KW-0963">Cytoplasm</keyword>
<evidence type="ECO:0000256" key="3">
    <source>
        <dbReference type="ARBA" id="ARBA00022490"/>
    </source>
</evidence>
<evidence type="ECO:0000256" key="5">
    <source>
        <dbReference type="ARBA" id="ARBA00022803"/>
    </source>
</evidence>
<evidence type="ECO:0000256" key="4">
    <source>
        <dbReference type="ARBA" id="ARBA00022737"/>
    </source>
</evidence>
<dbReference type="InterPro" id="IPR049039">
    <property type="entry name" value="RMD1-3_a_helical_rpt"/>
</dbReference>
<dbReference type="AlphaFoldDB" id="A0A834I717"/>
<protein>
    <recommendedName>
        <fullName evidence="7">Regulator of microtubule dynamics protein 1</fullName>
    </recommendedName>
    <alternativeName>
        <fullName evidence="8">Protein FAM82B</fullName>
    </alternativeName>
</protein>
<keyword evidence="4" id="KW-0677">Repeat</keyword>
<organism evidence="9 10">
    <name type="scientific">Rhynchophorus ferrugineus</name>
    <name type="common">Red palm weevil</name>
    <name type="synonym">Curculio ferrugineus</name>
    <dbReference type="NCBI Taxonomy" id="354439"/>
    <lineage>
        <taxon>Eukaryota</taxon>
        <taxon>Metazoa</taxon>
        <taxon>Ecdysozoa</taxon>
        <taxon>Arthropoda</taxon>
        <taxon>Hexapoda</taxon>
        <taxon>Insecta</taxon>
        <taxon>Pterygota</taxon>
        <taxon>Neoptera</taxon>
        <taxon>Endopterygota</taxon>
        <taxon>Coleoptera</taxon>
        <taxon>Polyphaga</taxon>
        <taxon>Cucujiformia</taxon>
        <taxon>Curculionidae</taxon>
        <taxon>Dryophthorinae</taxon>
        <taxon>Rhynchophorus</taxon>
    </lineage>
</organism>
<dbReference type="GO" id="GO:0005739">
    <property type="term" value="C:mitochondrion"/>
    <property type="evidence" value="ECO:0007669"/>
    <property type="project" value="TreeGrafter"/>
</dbReference>
<sequence length="231" mass="27030">MSIRKQKLNVKSREIGAIWRAVKALYNLSLNPELSEDVRKAMIQESYEILMNAAPVGEGKPYYHKWLAIILNARNGMDSLESKVIGYPEVRDHLKLACQTNPKDFTIQHMLGKWHYEMANLTWFQRFLARYFFEEPPKSNFEEAYKYLNKAEELLPRTYLPNVFLLGCACIHLGQYYRAKYYLNMAINLPTHSDCDKCCSTNAKRLLAKLEKYDLGKDLLYESYHNFGFTS</sequence>
<evidence type="ECO:0000256" key="6">
    <source>
        <dbReference type="ARBA" id="ARBA00023212"/>
    </source>
</evidence>
<reference evidence="9" key="1">
    <citation type="submission" date="2020-08" db="EMBL/GenBank/DDBJ databases">
        <title>Genome sequencing and assembly of the red palm weevil Rhynchophorus ferrugineus.</title>
        <authorList>
            <person name="Dias G.B."/>
            <person name="Bergman C.M."/>
            <person name="Manee M."/>
        </authorList>
    </citation>
    <scope>NUCLEOTIDE SEQUENCE</scope>
    <source>
        <strain evidence="9">AA-2017</strain>
        <tissue evidence="9">Whole larva</tissue>
    </source>
</reference>
<dbReference type="PANTHER" id="PTHR16056">
    <property type="entry name" value="REGULATOR OF MICROTUBULE DYNAMICS PROTEIN"/>
    <property type="match status" value="1"/>
</dbReference>
<accession>A0A834I717</accession>
<dbReference type="GO" id="GO:0008017">
    <property type="term" value="F:microtubule binding"/>
    <property type="evidence" value="ECO:0007669"/>
    <property type="project" value="TreeGrafter"/>
</dbReference>
<evidence type="ECO:0000313" key="9">
    <source>
        <dbReference type="EMBL" id="KAF7273288.1"/>
    </source>
</evidence>
<keyword evidence="6" id="KW-0206">Cytoskeleton</keyword>
<dbReference type="GO" id="GO:0097431">
    <property type="term" value="C:mitotic spindle pole"/>
    <property type="evidence" value="ECO:0007669"/>
    <property type="project" value="TreeGrafter"/>
</dbReference>
<dbReference type="InterPro" id="IPR011990">
    <property type="entry name" value="TPR-like_helical_dom_sf"/>
</dbReference>
<keyword evidence="10" id="KW-1185">Reference proteome</keyword>
<comment type="subcellular location">
    <subcellularLocation>
        <location evidence="1">Cytoplasm</location>
        <location evidence="1">Cytoskeleton</location>
    </subcellularLocation>
</comment>
<dbReference type="PANTHER" id="PTHR16056:SF16">
    <property type="entry name" value="REGULATOR OF MICROTUBULE DYNAMICS PROTEIN 1"/>
    <property type="match status" value="1"/>
</dbReference>
<evidence type="ECO:0000256" key="8">
    <source>
        <dbReference type="ARBA" id="ARBA00041958"/>
    </source>
</evidence>
<evidence type="ECO:0000313" key="10">
    <source>
        <dbReference type="Proteomes" id="UP000625711"/>
    </source>
</evidence>
<evidence type="ECO:0000256" key="7">
    <source>
        <dbReference type="ARBA" id="ARBA00039966"/>
    </source>
</evidence>
<comment type="subunit">
    <text evidence="2">Interacts with microtubules.</text>
</comment>
<dbReference type="EMBL" id="JAACXV010013506">
    <property type="protein sequence ID" value="KAF7273288.1"/>
    <property type="molecule type" value="Genomic_DNA"/>
</dbReference>
<dbReference type="SUPFAM" id="SSF48452">
    <property type="entry name" value="TPR-like"/>
    <property type="match status" value="1"/>
</dbReference>
<name>A0A834I717_RHYFE</name>
<proteinExistence type="predicted"/>